<sequence>MHNFLRRGRRMNIKYLSSIIMCKVNIIPDFPPRVKLIDNIISDDALQYETKLNSTALAVFKLVDGKNNLLDIVKDMNFQYGCKDDRVLNDVNQLILDANKRNILNLKIESNNLLYKNIARLIFNILYRRVERYDILDSNFFMIFVQLCKIIISKLKGLVIILDLAILFILYLSYDFNQTIYEYAWNIFAYVNLFIIGTVTSISMHETLHAYYFRKISNQTKSGFFVIRGMMMSFKRRKDQQISGLWVELSGPFITFVIGAAGYVSTYFLIPKEFYLYFYIFFFSYLIQIVNLLPFSGDGKNILLRILFSK</sequence>
<feature type="transmembrane region" description="Helical" evidence="1">
    <location>
        <begin position="276"/>
        <end position="295"/>
    </location>
</feature>
<dbReference type="EMBL" id="NOKA02000005">
    <property type="protein sequence ID" value="RDY32206.1"/>
    <property type="molecule type" value="Genomic_DNA"/>
</dbReference>
<name>A0A371JHM1_9FIRM</name>
<keyword evidence="1" id="KW-0812">Transmembrane</keyword>
<dbReference type="AlphaFoldDB" id="A0A371JHM1"/>
<dbReference type="Pfam" id="PF05402">
    <property type="entry name" value="PqqD"/>
    <property type="match status" value="1"/>
</dbReference>
<protein>
    <submittedName>
        <fullName evidence="2">PqqD family peptide modification chaperone</fullName>
    </submittedName>
</protein>
<dbReference type="Gene3D" id="1.10.10.1150">
    <property type="entry name" value="Coenzyme PQQ synthesis protein D (PqqD)"/>
    <property type="match status" value="1"/>
</dbReference>
<dbReference type="OrthoDB" id="2805382at2"/>
<organism evidence="2 3">
    <name type="scientific">Lachnotalea glycerini</name>
    <dbReference type="NCBI Taxonomy" id="1763509"/>
    <lineage>
        <taxon>Bacteria</taxon>
        <taxon>Bacillati</taxon>
        <taxon>Bacillota</taxon>
        <taxon>Clostridia</taxon>
        <taxon>Lachnospirales</taxon>
        <taxon>Lachnospiraceae</taxon>
        <taxon>Lachnotalea</taxon>
    </lineage>
</organism>
<gene>
    <name evidence="2" type="ORF">CG710_005875</name>
</gene>
<feature type="transmembrane region" description="Helical" evidence="1">
    <location>
        <begin position="180"/>
        <end position="204"/>
    </location>
</feature>
<keyword evidence="1" id="KW-1133">Transmembrane helix</keyword>
<evidence type="ECO:0000313" key="2">
    <source>
        <dbReference type="EMBL" id="RDY32206.1"/>
    </source>
</evidence>
<feature type="transmembrane region" description="Helical" evidence="1">
    <location>
        <begin position="155"/>
        <end position="174"/>
    </location>
</feature>
<comment type="caution">
    <text evidence="2">The sequence shown here is derived from an EMBL/GenBank/DDBJ whole genome shotgun (WGS) entry which is preliminary data.</text>
</comment>
<reference evidence="2 3" key="1">
    <citation type="journal article" date="2017" name="Genome Announc.">
        <title>Draft Genome Sequence of a Sporulating and Motile Strain of Lachnotalea glycerini Isolated from Water in Quebec City, Canada.</title>
        <authorList>
            <person name="Maheux A.F."/>
            <person name="Boudreau D.K."/>
            <person name="Berube E."/>
            <person name="Boissinot M."/>
            <person name="Raymond F."/>
            <person name="Brodeur S."/>
            <person name="Corbeil J."/>
            <person name="Isabel S."/>
            <person name="Omar R.F."/>
            <person name="Bergeron M.G."/>
        </authorList>
    </citation>
    <scope>NUCLEOTIDE SEQUENCE [LARGE SCALE GENOMIC DNA]</scope>
    <source>
        <strain evidence="2 3">CCRI-19302</strain>
    </source>
</reference>
<dbReference type="Proteomes" id="UP000216411">
    <property type="component" value="Unassembled WGS sequence"/>
</dbReference>
<evidence type="ECO:0000256" key="1">
    <source>
        <dbReference type="SAM" id="Phobius"/>
    </source>
</evidence>
<evidence type="ECO:0000313" key="3">
    <source>
        <dbReference type="Proteomes" id="UP000216411"/>
    </source>
</evidence>
<dbReference type="InterPro" id="IPR041881">
    <property type="entry name" value="PqqD_sf"/>
</dbReference>
<dbReference type="InterPro" id="IPR008792">
    <property type="entry name" value="PQQD"/>
</dbReference>
<keyword evidence="1" id="KW-0472">Membrane</keyword>
<feature type="transmembrane region" description="Helical" evidence="1">
    <location>
        <begin position="245"/>
        <end position="270"/>
    </location>
</feature>
<keyword evidence="3" id="KW-1185">Reference proteome</keyword>
<accession>A0A371JHM1</accession>
<proteinExistence type="predicted"/>